<comment type="similarity">
    <text evidence="1">Belongs to the NAD(P)-dependent epimerase/dehydratase family. SDR39U1 subfamily.</text>
</comment>
<dbReference type="NCBIfam" id="TIGR01777">
    <property type="entry name" value="yfcH"/>
    <property type="match status" value="1"/>
</dbReference>
<protein>
    <submittedName>
        <fullName evidence="4">TIGR01777 family protein</fullName>
    </submittedName>
</protein>
<gene>
    <name evidence="4" type="ORF">A4H97_30925</name>
</gene>
<evidence type="ECO:0000259" key="2">
    <source>
        <dbReference type="Pfam" id="PF01370"/>
    </source>
</evidence>
<proteinExistence type="inferred from homology"/>
<reference evidence="5" key="1">
    <citation type="submission" date="2016-04" db="EMBL/GenBank/DDBJ databases">
        <authorList>
            <person name="Chen L."/>
            <person name="Zhuang W."/>
            <person name="Wang G."/>
        </authorList>
    </citation>
    <scope>NUCLEOTIDE SEQUENCE [LARGE SCALE GENOMIC DNA]</scope>
    <source>
        <strain evidence="5">17621</strain>
    </source>
</reference>
<dbReference type="RefSeq" id="WP_081200787.1">
    <property type="nucleotide sequence ID" value="NZ_FOCZ01000019.1"/>
</dbReference>
<dbReference type="InterPro" id="IPR036291">
    <property type="entry name" value="NAD(P)-bd_dom_sf"/>
</dbReference>
<dbReference type="Gene3D" id="3.40.50.720">
    <property type="entry name" value="NAD(P)-binding Rossmann-like Domain"/>
    <property type="match status" value="1"/>
</dbReference>
<keyword evidence="5" id="KW-1185">Reference proteome</keyword>
<accession>A0A1V9ENQ6</accession>
<sequence length="308" mass="33839">MATILITGGTGTIGKSLSKVLVEKQHEVIILTRHPRPASGAVSYAAWDPANQSIDIAALQKADFIINLAGAGVADKRWSKKRKKEIVDSRVQSGQLLVKAMQENTNKVQAVISMSGIGFYGDDNKRNPSQKFFTESDPADPGFLGDTCVQWENAIRPVTALNKRLVIFRCGIVLSNEGGALAEFKKPVKAGVATFFGSGDQVTSWIHIDDVCRLFALAIEKERIRGEYNMVAPEPVTNKHLMLTLAKKMKGKFYIPVYVPSFLLKLVLGELSIEILKSARVSCEKIKSSGFQFLFPTLEVALDDLLKK</sequence>
<evidence type="ECO:0000256" key="1">
    <source>
        <dbReference type="ARBA" id="ARBA00009353"/>
    </source>
</evidence>
<feature type="domain" description="NAD-dependent epimerase/dehydratase" evidence="2">
    <location>
        <begin position="4"/>
        <end position="229"/>
    </location>
</feature>
<dbReference type="AlphaFoldDB" id="A0A1V9ENQ6"/>
<evidence type="ECO:0000259" key="3">
    <source>
        <dbReference type="Pfam" id="PF08338"/>
    </source>
</evidence>
<evidence type="ECO:0000313" key="5">
    <source>
        <dbReference type="Proteomes" id="UP000192610"/>
    </source>
</evidence>
<name>A0A1V9ENQ6_9BACT</name>
<dbReference type="OrthoDB" id="9801773at2"/>
<dbReference type="InterPro" id="IPR010099">
    <property type="entry name" value="SDR39U1"/>
</dbReference>
<dbReference type="SUPFAM" id="SSF51735">
    <property type="entry name" value="NAD(P)-binding Rossmann-fold domains"/>
    <property type="match status" value="1"/>
</dbReference>
<organism evidence="4 5">
    <name type="scientific">Niastella yeongjuensis</name>
    <dbReference type="NCBI Taxonomy" id="354355"/>
    <lineage>
        <taxon>Bacteria</taxon>
        <taxon>Pseudomonadati</taxon>
        <taxon>Bacteroidota</taxon>
        <taxon>Chitinophagia</taxon>
        <taxon>Chitinophagales</taxon>
        <taxon>Chitinophagaceae</taxon>
        <taxon>Niastella</taxon>
    </lineage>
</organism>
<dbReference type="Pfam" id="PF08338">
    <property type="entry name" value="DUF1731"/>
    <property type="match status" value="1"/>
</dbReference>
<dbReference type="InterPro" id="IPR013549">
    <property type="entry name" value="DUF1731"/>
</dbReference>
<dbReference type="PANTHER" id="PTHR11092:SF0">
    <property type="entry name" value="EPIMERASE FAMILY PROTEIN SDR39U1"/>
    <property type="match status" value="1"/>
</dbReference>
<dbReference type="Pfam" id="PF01370">
    <property type="entry name" value="Epimerase"/>
    <property type="match status" value="1"/>
</dbReference>
<dbReference type="InterPro" id="IPR001509">
    <property type="entry name" value="Epimerase_deHydtase"/>
</dbReference>
<dbReference type="PANTHER" id="PTHR11092">
    <property type="entry name" value="SUGAR NUCLEOTIDE EPIMERASE RELATED"/>
    <property type="match status" value="1"/>
</dbReference>
<dbReference type="STRING" id="354355.SAMN05660816_06319"/>
<evidence type="ECO:0000313" key="4">
    <source>
        <dbReference type="EMBL" id="OQP47778.1"/>
    </source>
</evidence>
<dbReference type="Proteomes" id="UP000192610">
    <property type="component" value="Unassembled WGS sequence"/>
</dbReference>
<comment type="caution">
    <text evidence="4">The sequence shown here is derived from an EMBL/GenBank/DDBJ whole genome shotgun (WGS) entry which is preliminary data.</text>
</comment>
<dbReference type="EMBL" id="LVXG01000022">
    <property type="protein sequence ID" value="OQP47778.1"/>
    <property type="molecule type" value="Genomic_DNA"/>
</dbReference>
<feature type="domain" description="DUF1731" evidence="3">
    <location>
        <begin position="259"/>
        <end position="305"/>
    </location>
</feature>